<feature type="domain" description="Metallo-beta-lactamase" evidence="2">
    <location>
        <begin position="50"/>
        <end position="231"/>
    </location>
</feature>
<dbReference type="InterPro" id="IPR030811">
    <property type="entry name" value="SoxH-rel_PQQ_1"/>
</dbReference>
<dbReference type="EMBL" id="JADEYS010000036">
    <property type="protein sequence ID" value="MBE9399745.1"/>
    <property type="molecule type" value="Genomic_DNA"/>
</dbReference>
<dbReference type="Pfam" id="PF00753">
    <property type="entry name" value="Lactamase_B"/>
    <property type="match status" value="1"/>
</dbReference>
<dbReference type="InterPro" id="IPR050855">
    <property type="entry name" value="NDM-1-like"/>
</dbReference>
<proteinExistence type="inferred from homology"/>
<gene>
    <name evidence="3" type="ORF">IOQ59_20975</name>
</gene>
<dbReference type="AlphaFoldDB" id="A0A8J7FE23"/>
<comment type="caution">
    <text evidence="3">The sequence shown here is derived from an EMBL/GenBank/DDBJ whole genome shotgun (WGS) entry which is preliminary data.</text>
</comment>
<dbReference type="NCBIfam" id="TIGR04558">
    <property type="entry name" value="SoxH_rel_PQQ_1"/>
    <property type="match status" value="1"/>
</dbReference>
<organism evidence="3 4">
    <name type="scientific">Pontibacterium sinense</name>
    <dbReference type="NCBI Taxonomy" id="2781979"/>
    <lineage>
        <taxon>Bacteria</taxon>
        <taxon>Pseudomonadati</taxon>
        <taxon>Pseudomonadota</taxon>
        <taxon>Gammaproteobacteria</taxon>
        <taxon>Oceanospirillales</taxon>
        <taxon>Oceanospirillaceae</taxon>
        <taxon>Pontibacterium</taxon>
    </lineage>
</organism>
<name>A0A8J7FE23_9GAMM</name>
<protein>
    <submittedName>
        <fullName evidence="3">Quinoprotein relay system zinc metallohydrolase 1</fullName>
    </submittedName>
</protein>
<dbReference type="CDD" id="cd16282">
    <property type="entry name" value="metallo-hydrolase-like_MBL-fold"/>
    <property type="match status" value="1"/>
</dbReference>
<reference evidence="3" key="1">
    <citation type="submission" date="2020-10" db="EMBL/GenBank/DDBJ databases">
        <title>Bacterium isolated from coastal waters sediment.</title>
        <authorList>
            <person name="Chen R.-J."/>
            <person name="Lu D.-C."/>
            <person name="Zhu K.-L."/>
            <person name="Du Z.-J."/>
        </authorList>
    </citation>
    <scope>NUCLEOTIDE SEQUENCE</scope>
    <source>
        <strain evidence="3">N1Y112</strain>
    </source>
</reference>
<dbReference type="PANTHER" id="PTHR42951:SF4">
    <property type="entry name" value="ACYL-COENZYME A THIOESTERASE MBLAC2"/>
    <property type="match status" value="1"/>
</dbReference>
<dbReference type="SMART" id="SM00849">
    <property type="entry name" value="Lactamase_B"/>
    <property type="match status" value="1"/>
</dbReference>
<accession>A0A8J7FE23</accession>
<dbReference type="InterPro" id="IPR001279">
    <property type="entry name" value="Metallo-B-lactamas"/>
</dbReference>
<sequence length="303" mass="33825">MAVAVCLLMTATVGQAVSLEYQIKPQQIAKDTYILQGKMQDFSRKNGGNIMNTAFVVTSEGVVVFDTGPSLRYGKAMLAAIKQVTDKPVLHVFNSHQHPDHFLGNQAFSGAKIWALPKTGEQIAQNGNAFAENMYRMVGDWMRSTEVVLPTAPLKFERLQVGDHSFRFYSFSGHTGADLVMMDETTGVMFAADMVFFQRMLTTPHTPGVNIWIQELRRLADIPFTLMVPGHGPVVKDTRGVDQMLGYLRWLDTTLKLAADQGKSMHEVMQTRLPAAFTDINLGQQEFLRSVVHLYPSYEEAAF</sequence>
<evidence type="ECO:0000259" key="2">
    <source>
        <dbReference type="SMART" id="SM00849"/>
    </source>
</evidence>
<evidence type="ECO:0000313" key="4">
    <source>
        <dbReference type="Proteomes" id="UP000640333"/>
    </source>
</evidence>
<dbReference type="Gene3D" id="3.60.15.10">
    <property type="entry name" value="Ribonuclease Z/Hydroxyacylglutathione hydrolase-like"/>
    <property type="match status" value="1"/>
</dbReference>
<evidence type="ECO:0000313" key="3">
    <source>
        <dbReference type="EMBL" id="MBE9399745.1"/>
    </source>
</evidence>
<dbReference type="InterPro" id="IPR036866">
    <property type="entry name" value="RibonucZ/Hydroxyglut_hydro"/>
</dbReference>
<dbReference type="PANTHER" id="PTHR42951">
    <property type="entry name" value="METALLO-BETA-LACTAMASE DOMAIN-CONTAINING"/>
    <property type="match status" value="1"/>
</dbReference>
<dbReference type="Proteomes" id="UP000640333">
    <property type="component" value="Unassembled WGS sequence"/>
</dbReference>
<comment type="similarity">
    <text evidence="1">Belongs to the metallo-beta-lactamase superfamily. Class-B beta-lactamase family.</text>
</comment>
<dbReference type="GO" id="GO:0017001">
    <property type="term" value="P:antibiotic catabolic process"/>
    <property type="evidence" value="ECO:0007669"/>
    <property type="project" value="UniProtKB-ARBA"/>
</dbReference>
<evidence type="ECO:0000256" key="1">
    <source>
        <dbReference type="ARBA" id="ARBA00005250"/>
    </source>
</evidence>
<keyword evidence="4" id="KW-1185">Reference proteome</keyword>
<dbReference type="SUPFAM" id="SSF56281">
    <property type="entry name" value="Metallo-hydrolase/oxidoreductase"/>
    <property type="match status" value="1"/>
</dbReference>